<evidence type="ECO:0000313" key="1">
    <source>
        <dbReference type="EMBL" id="MED6155955.1"/>
    </source>
</evidence>
<gene>
    <name evidence="1" type="ORF">PIB30_010302</name>
</gene>
<name>A0ABU6U462_9FABA</name>
<dbReference type="EMBL" id="JASCZI010120853">
    <property type="protein sequence ID" value="MED6155955.1"/>
    <property type="molecule type" value="Genomic_DNA"/>
</dbReference>
<evidence type="ECO:0000313" key="2">
    <source>
        <dbReference type="Proteomes" id="UP001341840"/>
    </source>
</evidence>
<reference evidence="1 2" key="1">
    <citation type="journal article" date="2023" name="Plants (Basel)">
        <title>Bridging the Gap: Combining Genomics and Transcriptomics Approaches to Understand Stylosanthes scabra, an Orphan Legume from the Brazilian Caatinga.</title>
        <authorList>
            <person name="Ferreira-Neto J.R.C."/>
            <person name="da Silva M.D."/>
            <person name="Binneck E."/>
            <person name="de Melo N.F."/>
            <person name="da Silva R.H."/>
            <person name="de Melo A.L.T.M."/>
            <person name="Pandolfi V."/>
            <person name="Bustamante F.O."/>
            <person name="Brasileiro-Vidal A.C."/>
            <person name="Benko-Iseppon A.M."/>
        </authorList>
    </citation>
    <scope>NUCLEOTIDE SEQUENCE [LARGE SCALE GENOMIC DNA]</scope>
    <source>
        <tissue evidence="1">Leaves</tissue>
    </source>
</reference>
<protein>
    <submittedName>
        <fullName evidence="1">Uncharacterized protein</fullName>
    </submittedName>
</protein>
<sequence>MRPRQQRQGGKLQTYVFAIKMTWMKAMELPVDLVAVNCNENGDEIAKGVWNKGCLGNLNKKPSFYTSKLEEKRNIYRMDSCRSESENKNYTWDYGKKFCGLSQDSFVEGMKLS</sequence>
<comment type="caution">
    <text evidence="1">The sequence shown here is derived from an EMBL/GenBank/DDBJ whole genome shotgun (WGS) entry which is preliminary data.</text>
</comment>
<keyword evidence="2" id="KW-1185">Reference proteome</keyword>
<accession>A0ABU6U462</accession>
<proteinExistence type="predicted"/>
<dbReference type="Proteomes" id="UP001341840">
    <property type="component" value="Unassembled WGS sequence"/>
</dbReference>
<organism evidence="1 2">
    <name type="scientific">Stylosanthes scabra</name>
    <dbReference type="NCBI Taxonomy" id="79078"/>
    <lineage>
        <taxon>Eukaryota</taxon>
        <taxon>Viridiplantae</taxon>
        <taxon>Streptophyta</taxon>
        <taxon>Embryophyta</taxon>
        <taxon>Tracheophyta</taxon>
        <taxon>Spermatophyta</taxon>
        <taxon>Magnoliopsida</taxon>
        <taxon>eudicotyledons</taxon>
        <taxon>Gunneridae</taxon>
        <taxon>Pentapetalae</taxon>
        <taxon>rosids</taxon>
        <taxon>fabids</taxon>
        <taxon>Fabales</taxon>
        <taxon>Fabaceae</taxon>
        <taxon>Papilionoideae</taxon>
        <taxon>50 kb inversion clade</taxon>
        <taxon>dalbergioids sensu lato</taxon>
        <taxon>Dalbergieae</taxon>
        <taxon>Pterocarpus clade</taxon>
        <taxon>Stylosanthes</taxon>
    </lineage>
</organism>